<evidence type="ECO:0000256" key="2">
    <source>
        <dbReference type="ARBA" id="ARBA00022737"/>
    </source>
</evidence>
<keyword evidence="9" id="KW-1185">Reference proteome</keyword>
<dbReference type="PROSITE" id="PS00028">
    <property type="entry name" value="ZINC_FINGER_C2H2_1"/>
    <property type="match status" value="8"/>
</dbReference>
<evidence type="ECO:0000256" key="6">
    <source>
        <dbReference type="SAM" id="MobiDB-lite"/>
    </source>
</evidence>
<dbReference type="GO" id="GO:0008270">
    <property type="term" value="F:zinc ion binding"/>
    <property type="evidence" value="ECO:0007669"/>
    <property type="project" value="UniProtKB-KW"/>
</dbReference>
<evidence type="ECO:0000259" key="7">
    <source>
        <dbReference type="PROSITE" id="PS50157"/>
    </source>
</evidence>
<evidence type="ECO:0000256" key="4">
    <source>
        <dbReference type="ARBA" id="ARBA00022833"/>
    </source>
</evidence>
<reference evidence="8" key="1">
    <citation type="journal article" date="2021" name="Mol. Ecol. Resour.">
        <title>Phylogenomic analyses of the genus Drosophila reveals genomic signals of climate adaptation.</title>
        <authorList>
            <person name="Li F."/>
            <person name="Rane R.V."/>
            <person name="Luria V."/>
            <person name="Xiong Z."/>
            <person name="Chen J."/>
            <person name="Li Z."/>
            <person name="Catullo R.A."/>
            <person name="Griffin P.C."/>
            <person name="Schiffer M."/>
            <person name="Pearce S."/>
            <person name="Lee S.F."/>
            <person name="McElroy K."/>
            <person name="Stocker A."/>
            <person name="Shirriffs J."/>
            <person name="Cockerell F."/>
            <person name="Coppin C."/>
            <person name="Sgro C.M."/>
            <person name="Karger A."/>
            <person name="Cain J.W."/>
            <person name="Weber J.A."/>
            <person name="Santpere G."/>
            <person name="Kirschner M.W."/>
            <person name="Hoffmann A.A."/>
            <person name="Oakeshott J.G."/>
            <person name="Zhang G."/>
        </authorList>
    </citation>
    <scope>NUCLEOTIDE SEQUENCE</scope>
    <source>
        <strain evidence="8">BGI-SZ-2011g</strain>
    </source>
</reference>
<dbReference type="FunFam" id="3.30.160.60:FF:003394">
    <property type="entry name" value="CG18262-like protein"/>
    <property type="match status" value="1"/>
</dbReference>
<dbReference type="SMART" id="SM00355">
    <property type="entry name" value="ZnF_C2H2"/>
    <property type="match status" value="8"/>
</dbReference>
<dbReference type="Gene3D" id="3.30.160.60">
    <property type="entry name" value="Classic Zinc Finger"/>
    <property type="match status" value="7"/>
</dbReference>
<feature type="domain" description="C2H2-type" evidence="7">
    <location>
        <begin position="270"/>
        <end position="297"/>
    </location>
</feature>
<feature type="domain" description="C2H2-type" evidence="7">
    <location>
        <begin position="243"/>
        <end position="269"/>
    </location>
</feature>
<dbReference type="InterPro" id="IPR036236">
    <property type="entry name" value="Znf_C2H2_sf"/>
</dbReference>
<dbReference type="FunFam" id="3.30.160.60:FF:000446">
    <property type="entry name" value="Zinc finger protein"/>
    <property type="match status" value="1"/>
</dbReference>
<name>A0AAD4KBT9_9MUSC</name>
<feature type="domain" description="C2H2-type" evidence="7">
    <location>
        <begin position="356"/>
        <end position="383"/>
    </location>
</feature>
<feature type="compositionally biased region" description="Acidic residues" evidence="6">
    <location>
        <begin position="159"/>
        <end position="172"/>
    </location>
</feature>
<dbReference type="GO" id="GO:0005634">
    <property type="term" value="C:nucleus"/>
    <property type="evidence" value="ECO:0007669"/>
    <property type="project" value="UniProtKB-ARBA"/>
</dbReference>
<dbReference type="FunFam" id="3.30.160.60:FF:000110">
    <property type="entry name" value="Zinc finger protein-like"/>
    <property type="match status" value="1"/>
</dbReference>
<feature type="domain" description="C2H2-type" evidence="7">
    <location>
        <begin position="328"/>
        <end position="355"/>
    </location>
</feature>
<evidence type="ECO:0000256" key="3">
    <source>
        <dbReference type="ARBA" id="ARBA00022771"/>
    </source>
</evidence>
<keyword evidence="1" id="KW-0479">Metal-binding</keyword>
<feature type="domain" description="C2H2-type" evidence="7">
    <location>
        <begin position="412"/>
        <end position="439"/>
    </location>
</feature>
<feature type="domain" description="C2H2-type" evidence="7">
    <location>
        <begin position="384"/>
        <end position="411"/>
    </location>
</feature>
<evidence type="ECO:0000256" key="5">
    <source>
        <dbReference type="PROSITE-ProRule" id="PRU00042"/>
    </source>
</evidence>
<feature type="non-terminal residue" evidence="8">
    <location>
        <position position="494"/>
    </location>
</feature>
<keyword evidence="3 5" id="KW-0863">Zinc-finger</keyword>
<dbReference type="Pfam" id="PF13912">
    <property type="entry name" value="zf-C2H2_6"/>
    <property type="match status" value="2"/>
</dbReference>
<dbReference type="PANTHER" id="PTHR23235:SF120">
    <property type="entry name" value="KRUPPEL-LIKE FACTOR 15"/>
    <property type="match status" value="1"/>
</dbReference>
<feature type="domain" description="C2H2-type" evidence="7">
    <location>
        <begin position="177"/>
        <end position="205"/>
    </location>
</feature>
<feature type="domain" description="C2H2-type" evidence="7">
    <location>
        <begin position="298"/>
        <end position="327"/>
    </location>
</feature>
<evidence type="ECO:0000313" key="8">
    <source>
        <dbReference type="EMBL" id="KAH8387729.1"/>
    </source>
</evidence>
<comment type="caution">
    <text evidence="8">The sequence shown here is derived from an EMBL/GenBank/DDBJ whole genome shotgun (WGS) entry which is preliminary data.</text>
</comment>
<evidence type="ECO:0000256" key="1">
    <source>
        <dbReference type="ARBA" id="ARBA00022723"/>
    </source>
</evidence>
<organism evidence="8 9">
    <name type="scientific">Drosophila rubida</name>
    <dbReference type="NCBI Taxonomy" id="30044"/>
    <lineage>
        <taxon>Eukaryota</taxon>
        <taxon>Metazoa</taxon>
        <taxon>Ecdysozoa</taxon>
        <taxon>Arthropoda</taxon>
        <taxon>Hexapoda</taxon>
        <taxon>Insecta</taxon>
        <taxon>Pterygota</taxon>
        <taxon>Neoptera</taxon>
        <taxon>Endopterygota</taxon>
        <taxon>Diptera</taxon>
        <taxon>Brachycera</taxon>
        <taxon>Muscomorpha</taxon>
        <taxon>Ephydroidea</taxon>
        <taxon>Drosophilidae</taxon>
        <taxon>Drosophila</taxon>
    </lineage>
</organism>
<gene>
    <name evidence="8" type="ORF">KR093_009213</name>
</gene>
<accession>A0AAD4KBT9</accession>
<dbReference type="AlphaFoldDB" id="A0AAD4KBT9"/>
<keyword evidence="2" id="KW-0677">Repeat</keyword>
<dbReference type="InterPro" id="IPR013087">
    <property type="entry name" value="Znf_C2H2_type"/>
</dbReference>
<sequence>MIKLQRPSDSSSNFNFRCGDVLCLGPQHYDVCCALCAQRVPYDGFPEHFRLEHLQQTEPTSEQADDYKLQEQHLDVEPVEVEVETMTLKSEDDPIASNAEQLQVDLAHIALLDDEGTIATRRQRRATTLKSMTEQPWTTVDVAPELELNEHEDLAEQQKDEEEEQEQEEDDTRDMLFQCDQCDRAYNTKRSLQSHKRSKHNERQPRNKHIMTLDAAPAVEVVAACVSTVSSRSKARKGPAKVYKCAENGCNQTFRTERDLRGHRWKHTGIFCDICGKPFTQSGNMMRHRQRHSGIKPYKCQQPDCEATFYTQKELTSHNICHTGLMPCICEICGRPCRDRGVLTAHMRRHTGERPAKCEVCEKSFYSYHDLNVHAVSHTNLRPFVCDVCGSTFQRKKALRVHKLLHSEQRKYCCKLCNKSFAQSGGLNAHMRTHETARARAKVKSTNSLVATSIEVVANDAEELLQVEQEEDEEQQQQVLQEAVTIELIQQQEH</sequence>
<dbReference type="EMBL" id="JAJJHW010000095">
    <property type="protein sequence ID" value="KAH8387729.1"/>
    <property type="molecule type" value="Genomic_DNA"/>
</dbReference>
<proteinExistence type="predicted"/>
<dbReference type="GO" id="GO:0000978">
    <property type="term" value="F:RNA polymerase II cis-regulatory region sequence-specific DNA binding"/>
    <property type="evidence" value="ECO:0007669"/>
    <property type="project" value="TreeGrafter"/>
</dbReference>
<feature type="region of interest" description="Disordered" evidence="6">
    <location>
        <begin position="153"/>
        <end position="174"/>
    </location>
</feature>
<dbReference type="SUPFAM" id="SSF57667">
    <property type="entry name" value="beta-beta-alpha zinc fingers"/>
    <property type="match status" value="5"/>
</dbReference>
<dbReference type="Proteomes" id="UP001200034">
    <property type="component" value="Unassembled WGS sequence"/>
</dbReference>
<dbReference type="GO" id="GO:0000981">
    <property type="term" value="F:DNA-binding transcription factor activity, RNA polymerase II-specific"/>
    <property type="evidence" value="ECO:0007669"/>
    <property type="project" value="TreeGrafter"/>
</dbReference>
<protein>
    <recommendedName>
        <fullName evidence="7">C2H2-type domain-containing protein</fullName>
    </recommendedName>
</protein>
<dbReference type="PROSITE" id="PS50157">
    <property type="entry name" value="ZINC_FINGER_C2H2_2"/>
    <property type="match status" value="8"/>
</dbReference>
<dbReference type="Pfam" id="PF00096">
    <property type="entry name" value="zf-C2H2"/>
    <property type="match status" value="4"/>
</dbReference>
<keyword evidence="4" id="KW-0862">Zinc</keyword>
<dbReference type="PANTHER" id="PTHR23235">
    <property type="entry name" value="KRUEPPEL-LIKE TRANSCRIPTION FACTOR"/>
    <property type="match status" value="1"/>
</dbReference>
<evidence type="ECO:0000313" key="9">
    <source>
        <dbReference type="Proteomes" id="UP001200034"/>
    </source>
</evidence>